<evidence type="ECO:0000313" key="1">
    <source>
        <dbReference type="Proteomes" id="UP000038040"/>
    </source>
</evidence>
<organism evidence="1 2">
    <name type="scientific">Dracunculus medinensis</name>
    <name type="common">Guinea worm</name>
    <dbReference type="NCBI Taxonomy" id="318479"/>
    <lineage>
        <taxon>Eukaryota</taxon>
        <taxon>Metazoa</taxon>
        <taxon>Ecdysozoa</taxon>
        <taxon>Nematoda</taxon>
        <taxon>Chromadorea</taxon>
        <taxon>Rhabditida</taxon>
        <taxon>Spirurina</taxon>
        <taxon>Dracunculoidea</taxon>
        <taxon>Dracunculidae</taxon>
        <taxon>Dracunculus</taxon>
    </lineage>
</organism>
<accession>A0A0N4UNC5</accession>
<name>A0A0N4UNC5_DRAME</name>
<evidence type="ECO:0000313" key="2">
    <source>
        <dbReference type="WBParaSite" id="DME_0000940201-mRNA-1"/>
    </source>
</evidence>
<dbReference type="WBParaSite" id="DME_0000940201-mRNA-1">
    <property type="protein sequence ID" value="DME_0000940201-mRNA-1"/>
    <property type="gene ID" value="DME_0000940201"/>
</dbReference>
<reference evidence="2" key="1">
    <citation type="submission" date="2017-02" db="UniProtKB">
        <authorList>
            <consortium name="WormBaseParasite"/>
        </authorList>
    </citation>
    <scope>IDENTIFICATION</scope>
</reference>
<proteinExistence type="predicted"/>
<dbReference type="Proteomes" id="UP000038040">
    <property type="component" value="Unplaced"/>
</dbReference>
<protein>
    <submittedName>
        <fullName evidence="2">Leucine-rich repeat extensin-like protein 5</fullName>
    </submittedName>
</protein>
<dbReference type="AlphaFoldDB" id="A0A0N4UNC5"/>
<sequence length="282" mass="30866">LPTLPPLPHHSFVFPPHTFPTLPPHTFPTLPPHTFPTLSPHTFPTFPPHSLPTLPPHSLPTLPPHTFPTIPHTFPQLSHHFARGGGCQQGCSIGSCSSGCLPPFSTLPPHTIPPLPPHPFHQANPPRIHPGYSHLATAHGSPLLQPSGINETITLLPLLSSSLPSYSFPTHTFPTLPPHILFSGFPTLSPFTAVAAVNEERPATIDNPVTTSPTPVAITLPPFPSFEDIMKMLGLRPYTSPHHSASMTRYESPSYFPYAPHQHENLQNAVIQQNEQYQFVRP</sequence>